<dbReference type="RefSeq" id="XP_043183145.1">
    <property type="nucleotide sequence ID" value="XM_043327760.1"/>
</dbReference>
<name>A0A8H8P1N9_9AGAM</name>
<evidence type="ECO:0000313" key="2">
    <source>
        <dbReference type="Proteomes" id="UP000650533"/>
    </source>
</evidence>
<protein>
    <submittedName>
        <fullName evidence="1">Uncharacterized protein</fullName>
    </submittedName>
</protein>
<dbReference type="EMBL" id="CP059666">
    <property type="protein sequence ID" value="QRW22908.1"/>
    <property type="molecule type" value="Genomic_DNA"/>
</dbReference>
<dbReference type="KEGG" id="rsx:RhiXN_07944"/>
<evidence type="ECO:0000313" key="1">
    <source>
        <dbReference type="EMBL" id="QRW22908.1"/>
    </source>
</evidence>
<gene>
    <name evidence="1" type="ORF">RhiXN_07944</name>
</gene>
<reference evidence="1" key="1">
    <citation type="submission" date="2020-05" db="EMBL/GenBank/DDBJ databases">
        <title>Evolutionary and genomic comparisons of hybrid uninucleate and nonhybrid Rhizoctonia fungi.</title>
        <authorList>
            <person name="Li C."/>
            <person name="Chen X."/>
        </authorList>
    </citation>
    <scope>NUCLEOTIDE SEQUENCE</scope>
    <source>
        <strain evidence="1">AG-1 IA</strain>
    </source>
</reference>
<dbReference type="GeneID" id="67030223"/>
<dbReference type="Proteomes" id="UP000650533">
    <property type="component" value="Chromosome 9"/>
</dbReference>
<organism evidence="1 2">
    <name type="scientific">Rhizoctonia solani</name>
    <dbReference type="NCBI Taxonomy" id="456999"/>
    <lineage>
        <taxon>Eukaryota</taxon>
        <taxon>Fungi</taxon>
        <taxon>Dikarya</taxon>
        <taxon>Basidiomycota</taxon>
        <taxon>Agaricomycotina</taxon>
        <taxon>Agaricomycetes</taxon>
        <taxon>Cantharellales</taxon>
        <taxon>Ceratobasidiaceae</taxon>
        <taxon>Rhizoctonia</taxon>
    </lineage>
</organism>
<accession>A0A8H8P1N9</accession>
<proteinExistence type="predicted"/>
<sequence length="143" mass="16239">MLLEPVFGNVALVTPKKELQCQIESTLDQDESLGEILQFLQNESKAPPSIRQAFKDYKMEAGLLFYQGHIVVPNVGSLRRIYCISSTTAPWQESKQTPTGMWIPPLELPNQPWQHISYNMIVNLPKDGNYNSILVIIDSFTNM</sequence>
<dbReference type="AlphaFoldDB" id="A0A8H8P1N9"/>